<name>A0ABP5NML3_9MICC</name>
<keyword evidence="1" id="KW-0808">Transferase</keyword>
<keyword evidence="2" id="KW-0012">Acyltransferase</keyword>
<gene>
    <name evidence="5" type="ORF">GCM10009849_22900</name>
</gene>
<comment type="caution">
    <text evidence="5">The sequence shown here is derived from an EMBL/GenBank/DDBJ whole genome shotgun (WGS) entry which is preliminary data.</text>
</comment>
<evidence type="ECO:0000313" key="5">
    <source>
        <dbReference type="EMBL" id="GAA2200837.1"/>
    </source>
</evidence>
<organism evidence="5 6">
    <name type="scientific">Sinomonas flava</name>
    <dbReference type="NCBI Taxonomy" id="496857"/>
    <lineage>
        <taxon>Bacteria</taxon>
        <taxon>Bacillati</taxon>
        <taxon>Actinomycetota</taxon>
        <taxon>Actinomycetes</taxon>
        <taxon>Micrococcales</taxon>
        <taxon>Micrococcaceae</taxon>
        <taxon>Sinomonas</taxon>
    </lineage>
</organism>
<dbReference type="SUPFAM" id="SSF55729">
    <property type="entry name" value="Acyl-CoA N-acyltransferases (Nat)"/>
    <property type="match status" value="1"/>
</dbReference>
<dbReference type="InterPro" id="IPR000182">
    <property type="entry name" value="GNAT_dom"/>
</dbReference>
<dbReference type="EMBL" id="BAAAQW010000006">
    <property type="protein sequence ID" value="GAA2200837.1"/>
    <property type="molecule type" value="Genomic_DNA"/>
</dbReference>
<evidence type="ECO:0000259" key="4">
    <source>
        <dbReference type="PROSITE" id="PS51186"/>
    </source>
</evidence>
<evidence type="ECO:0000256" key="2">
    <source>
        <dbReference type="ARBA" id="ARBA00023315"/>
    </source>
</evidence>
<accession>A0ABP5NML3</accession>
<evidence type="ECO:0000256" key="1">
    <source>
        <dbReference type="ARBA" id="ARBA00022679"/>
    </source>
</evidence>
<dbReference type="Pfam" id="PF00583">
    <property type="entry name" value="Acetyltransf_1"/>
    <property type="match status" value="1"/>
</dbReference>
<reference evidence="6" key="1">
    <citation type="journal article" date="2019" name="Int. J. Syst. Evol. Microbiol.">
        <title>The Global Catalogue of Microorganisms (GCM) 10K type strain sequencing project: providing services to taxonomists for standard genome sequencing and annotation.</title>
        <authorList>
            <consortium name="The Broad Institute Genomics Platform"/>
            <consortium name="The Broad Institute Genome Sequencing Center for Infectious Disease"/>
            <person name="Wu L."/>
            <person name="Ma J."/>
        </authorList>
    </citation>
    <scope>NUCLEOTIDE SEQUENCE [LARGE SCALE GENOMIC DNA]</scope>
    <source>
        <strain evidence="6">JCM 16034</strain>
    </source>
</reference>
<dbReference type="PANTHER" id="PTHR43877">
    <property type="entry name" value="AMINOALKYLPHOSPHONATE N-ACETYLTRANSFERASE-RELATED-RELATED"/>
    <property type="match status" value="1"/>
</dbReference>
<dbReference type="Gene3D" id="3.40.630.30">
    <property type="match status" value="1"/>
</dbReference>
<protein>
    <submittedName>
        <fullName evidence="5">GNAT family N-acetyltransferase</fullName>
    </submittedName>
</protein>
<proteinExistence type="predicted"/>
<dbReference type="RefSeq" id="WP_344299859.1">
    <property type="nucleotide sequence ID" value="NZ_BAAAQW010000006.1"/>
</dbReference>
<dbReference type="Proteomes" id="UP001500432">
    <property type="component" value="Unassembled WGS sequence"/>
</dbReference>
<dbReference type="PROSITE" id="PS51186">
    <property type="entry name" value="GNAT"/>
    <property type="match status" value="1"/>
</dbReference>
<keyword evidence="6" id="KW-1185">Reference proteome</keyword>
<dbReference type="InterPro" id="IPR050832">
    <property type="entry name" value="Bact_Acetyltransf"/>
</dbReference>
<sequence>MSGSQPHAVVRRADPADAAALARLLDAFNREFGEPSPGVAVLARRLSTMLAGPAAVALVVGDPAVGVALLSFRATVWWDGPTALLEELYVVPQRRNGGLGGALLEAAEAAARDRGAELLEINVDGEDADAQRFYERHGYVSGNPGQSEPQFYYSRELGRQPSGPEARH</sequence>
<evidence type="ECO:0000313" key="6">
    <source>
        <dbReference type="Proteomes" id="UP001500432"/>
    </source>
</evidence>
<feature type="domain" description="N-acetyltransferase" evidence="4">
    <location>
        <begin position="8"/>
        <end position="158"/>
    </location>
</feature>
<feature type="region of interest" description="Disordered" evidence="3">
    <location>
        <begin position="137"/>
        <end position="168"/>
    </location>
</feature>
<dbReference type="InterPro" id="IPR016181">
    <property type="entry name" value="Acyl_CoA_acyltransferase"/>
</dbReference>
<evidence type="ECO:0000256" key="3">
    <source>
        <dbReference type="SAM" id="MobiDB-lite"/>
    </source>
</evidence>